<comment type="similarity">
    <text evidence="2">Belongs to the histidine acid phosphatase family. MINPP1 subfamily.</text>
</comment>
<evidence type="ECO:0000256" key="11">
    <source>
        <dbReference type="ARBA" id="ARBA00043671"/>
    </source>
</evidence>
<keyword evidence="6 14" id="KW-0732">Signal</keyword>
<keyword evidence="7" id="KW-0378">Hydrolase</keyword>
<comment type="catalytic activity">
    <reaction evidence="13">
        <text>(2R)-2,3-bisphosphoglycerate + H2O = (2R)-2-phosphoglycerate + phosphate</text>
        <dbReference type="Rhea" id="RHEA:27381"/>
        <dbReference type="ChEBI" id="CHEBI:15377"/>
        <dbReference type="ChEBI" id="CHEBI:43474"/>
        <dbReference type="ChEBI" id="CHEBI:58248"/>
        <dbReference type="ChEBI" id="CHEBI:58289"/>
        <dbReference type="EC" id="3.1.3.80"/>
    </reaction>
    <physiologicalReaction direction="left-to-right" evidence="13">
        <dbReference type="Rhea" id="RHEA:27382"/>
    </physiologicalReaction>
</comment>
<dbReference type="GeneID" id="98672568"/>
<dbReference type="InterPro" id="IPR029033">
    <property type="entry name" value="His_PPase_superfam"/>
</dbReference>
<dbReference type="KEGG" id="ada:A5CPEGH6_05940"/>
<evidence type="ECO:0000256" key="9">
    <source>
        <dbReference type="ARBA" id="ARBA00031642"/>
    </source>
</evidence>
<dbReference type="Gene3D" id="3.40.50.1240">
    <property type="entry name" value="Phosphoglycerate mutase-like"/>
    <property type="match status" value="1"/>
</dbReference>
<evidence type="ECO:0000256" key="10">
    <source>
        <dbReference type="ARBA" id="ARBA00043668"/>
    </source>
</evidence>
<evidence type="ECO:0000256" key="8">
    <source>
        <dbReference type="ARBA" id="ARBA00023136"/>
    </source>
</evidence>
<feature type="signal peptide" evidence="14">
    <location>
        <begin position="1"/>
        <end position="25"/>
    </location>
</feature>
<dbReference type="CDD" id="cd07061">
    <property type="entry name" value="HP_HAP_like"/>
    <property type="match status" value="1"/>
</dbReference>
<evidence type="ECO:0000256" key="3">
    <source>
        <dbReference type="ARBA" id="ARBA00012976"/>
    </source>
</evidence>
<dbReference type="EC" id="3.1.3.80" evidence="3"/>
<evidence type="ECO:0000256" key="2">
    <source>
        <dbReference type="ARBA" id="ARBA00008422"/>
    </source>
</evidence>
<dbReference type="PANTHER" id="PTHR20963:SF8">
    <property type="entry name" value="MULTIPLE INOSITOL POLYPHOSPHATE PHOSPHATASE 1"/>
    <property type="match status" value="1"/>
</dbReference>
<dbReference type="AlphaFoldDB" id="A0A4Y1X0E2"/>
<evidence type="ECO:0000256" key="13">
    <source>
        <dbReference type="ARBA" id="ARBA00043832"/>
    </source>
</evidence>
<gene>
    <name evidence="15" type="ORF">A5CPEGH6_05940</name>
</gene>
<dbReference type="GO" id="GO:0016020">
    <property type="term" value="C:membrane"/>
    <property type="evidence" value="ECO:0007669"/>
    <property type="project" value="UniProtKB-SubCell"/>
</dbReference>
<dbReference type="RefSeq" id="WP_317129402.1">
    <property type="nucleotide sequence ID" value="NZ_AP019736.1"/>
</dbReference>
<evidence type="ECO:0000256" key="4">
    <source>
        <dbReference type="ARBA" id="ARBA00013040"/>
    </source>
</evidence>
<sequence length="423" mass="47111">MKGNRFSSKLLASALCVLTAGAAAAQTAPEEIADCPERAAGVYHSYEYRPAEAEPVPEGYVPFYISHYGRHGSRYHSSEAHYTAPLVPLREAAAAGTLTAAGRAVLAKGEALAADAAGRYGDLSPRGVREHRAIAERMYAAYPEVFSTADGRECRVESRSTLVPRCILSMAAFNERLKELDPRIRMVRTASARDLSYLANGERDKDMDKAAREVADSAKRAWLHPERLLSALFTDEAPQVADPQRFMWDLFMLTSIAQDIDRPEWAFYDIFTPGELYALWESLNAYCYLTMGPSLRFGDPVVASARPLLRDFVETARRVIDGKEPLAASLRFGHDVYLTPLAALLQVEGASARVASVDEVRSCWSIEKVSPMAGNVQFVFFRNAAGDVRVRVLYNERDARLPLDGGPYYEWEALKRYCERLYE</sequence>
<evidence type="ECO:0000256" key="12">
    <source>
        <dbReference type="ARBA" id="ARBA00043691"/>
    </source>
</evidence>
<keyword evidence="8" id="KW-0472">Membrane</keyword>
<evidence type="ECO:0000313" key="16">
    <source>
        <dbReference type="Proteomes" id="UP000319374"/>
    </source>
</evidence>
<feature type="chain" id="PRO_5021200540" description="Multiple inositol polyphosphate phosphatase 1" evidence="14">
    <location>
        <begin position="26"/>
        <end position="423"/>
    </location>
</feature>
<comment type="catalytic activity">
    <reaction evidence="12">
        <text>1D-myo-inositol hexakisphosphate + H2O = 1D-myo-inositol 1,2,4,5,6-pentakisphosphate + phosphate</text>
        <dbReference type="Rhea" id="RHEA:16989"/>
        <dbReference type="ChEBI" id="CHEBI:15377"/>
        <dbReference type="ChEBI" id="CHEBI:43474"/>
        <dbReference type="ChEBI" id="CHEBI:57798"/>
        <dbReference type="ChEBI" id="CHEBI:58130"/>
        <dbReference type="EC" id="3.1.3.62"/>
    </reaction>
    <physiologicalReaction direction="left-to-right" evidence="12">
        <dbReference type="Rhea" id="RHEA:16990"/>
    </physiologicalReaction>
</comment>
<dbReference type="PANTHER" id="PTHR20963">
    <property type="entry name" value="MULTIPLE INOSITOL POLYPHOSPHATE PHOSPHATASE-RELATED"/>
    <property type="match status" value="1"/>
</dbReference>
<dbReference type="EMBL" id="AP019736">
    <property type="protein sequence ID" value="BBL05956.1"/>
    <property type="molecule type" value="Genomic_DNA"/>
</dbReference>
<evidence type="ECO:0000256" key="5">
    <source>
        <dbReference type="ARBA" id="ARBA00018097"/>
    </source>
</evidence>
<reference evidence="16" key="1">
    <citation type="submission" date="2019-06" db="EMBL/GenBank/DDBJ databases">
        <title>Alistipes onderdonkii subsp. vulgaris subsp. nov., Alistipes dispar sp. nov. and Alistipes communis sp. nov., isolated from human faeces, and creation of Alistipes onderdonkii subsp. onderdonkii subsp. nov.</title>
        <authorList>
            <person name="Sakamoto M."/>
            <person name="Ikeyama N."/>
            <person name="Ogata Y."/>
            <person name="Suda W."/>
            <person name="Iino T."/>
            <person name="Hattori M."/>
            <person name="Ohkuma M."/>
        </authorList>
    </citation>
    <scope>NUCLEOTIDE SEQUENCE [LARGE SCALE GENOMIC DNA]</scope>
    <source>
        <strain evidence="16">5CPEGH6</strain>
    </source>
</reference>
<comment type="catalytic activity">
    <reaction evidence="10">
        <text>1D-myo-inositol 1,2,5,6-tetrakisphosphate + H2O = 1D-myo-inositol 1,2,6-trisphosphate + phosphate</text>
        <dbReference type="Rhea" id="RHEA:77119"/>
        <dbReference type="ChEBI" id="CHEBI:15377"/>
        <dbReference type="ChEBI" id="CHEBI:43474"/>
        <dbReference type="ChEBI" id="CHEBI:195535"/>
        <dbReference type="ChEBI" id="CHEBI:195537"/>
        <dbReference type="EC" id="3.1.3.62"/>
    </reaction>
    <physiologicalReaction direction="left-to-right" evidence="10">
        <dbReference type="Rhea" id="RHEA:77120"/>
    </physiologicalReaction>
</comment>
<evidence type="ECO:0000256" key="14">
    <source>
        <dbReference type="SAM" id="SignalP"/>
    </source>
</evidence>
<comment type="catalytic activity">
    <reaction evidence="11">
        <text>1D-myo-inositol 1,2,4,5,6-pentakisphosphate + H2O = 1D-myo-inositol 1,2,5,6-tetrakisphosphate + phosphate</text>
        <dbReference type="Rhea" id="RHEA:77115"/>
        <dbReference type="ChEBI" id="CHEBI:15377"/>
        <dbReference type="ChEBI" id="CHEBI:43474"/>
        <dbReference type="ChEBI" id="CHEBI:57798"/>
        <dbReference type="ChEBI" id="CHEBI:195535"/>
        <dbReference type="EC" id="3.1.3.62"/>
    </reaction>
    <physiologicalReaction direction="left-to-right" evidence="11">
        <dbReference type="Rhea" id="RHEA:77116"/>
    </physiologicalReaction>
</comment>
<dbReference type="EC" id="3.1.3.62" evidence="4"/>
<comment type="subcellular location">
    <subcellularLocation>
        <location evidence="1">Membrane</location>
    </subcellularLocation>
</comment>
<evidence type="ECO:0000256" key="6">
    <source>
        <dbReference type="ARBA" id="ARBA00022729"/>
    </source>
</evidence>
<evidence type="ECO:0000313" key="15">
    <source>
        <dbReference type="EMBL" id="BBL05956.1"/>
    </source>
</evidence>
<accession>A0A4Y1X0E2</accession>
<dbReference type="GO" id="GO:0034417">
    <property type="term" value="F:bisphosphoglycerate 3-phosphatase activity"/>
    <property type="evidence" value="ECO:0007669"/>
    <property type="project" value="UniProtKB-EC"/>
</dbReference>
<name>A0A4Y1X0E2_9BACT</name>
<evidence type="ECO:0000256" key="7">
    <source>
        <dbReference type="ARBA" id="ARBA00022801"/>
    </source>
</evidence>
<dbReference type="Proteomes" id="UP000319374">
    <property type="component" value="Chromosome"/>
</dbReference>
<dbReference type="InterPro" id="IPR000560">
    <property type="entry name" value="His_Pase_clade-2"/>
</dbReference>
<evidence type="ECO:0000256" key="1">
    <source>
        <dbReference type="ARBA" id="ARBA00004370"/>
    </source>
</evidence>
<proteinExistence type="inferred from homology"/>
<organism evidence="15 16">
    <name type="scientific">Alistipes dispar</name>
    <dbReference type="NCBI Taxonomy" id="2585119"/>
    <lineage>
        <taxon>Bacteria</taxon>
        <taxon>Pseudomonadati</taxon>
        <taxon>Bacteroidota</taxon>
        <taxon>Bacteroidia</taxon>
        <taxon>Bacteroidales</taxon>
        <taxon>Rikenellaceae</taxon>
        <taxon>Alistipes</taxon>
    </lineage>
</organism>
<keyword evidence="16" id="KW-1185">Reference proteome</keyword>
<protein>
    <recommendedName>
        <fullName evidence="5">Multiple inositol polyphosphate phosphatase 1</fullName>
        <ecNumber evidence="4">3.1.3.62</ecNumber>
        <ecNumber evidence="3">3.1.3.80</ecNumber>
    </recommendedName>
    <alternativeName>
        <fullName evidence="9">2,3-bisphosphoglycerate 3-phosphatase</fullName>
    </alternativeName>
</protein>
<dbReference type="SUPFAM" id="SSF53254">
    <property type="entry name" value="Phosphoglycerate mutase-like"/>
    <property type="match status" value="1"/>
</dbReference>